<gene>
    <name evidence="3" type="ORF">QNN03_09900</name>
</gene>
<name>A0ABT7IVY6_9ACTN</name>
<organism evidence="3 4">
    <name type="scientific">Streptomyces fuscus</name>
    <dbReference type="NCBI Taxonomy" id="3048495"/>
    <lineage>
        <taxon>Bacteria</taxon>
        <taxon>Bacillati</taxon>
        <taxon>Actinomycetota</taxon>
        <taxon>Actinomycetes</taxon>
        <taxon>Kitasatosporales</taxon>
        <taxon>Streptomycetaceae</taxon>
        <taxon>Streptomyces</taxon>
    </lineage>
</organism>
<dbReference type="InterPro" id="IPR013321">
    <property type="entry name" value="Arc_rbn_hlx_hlx"/>
</dbReference>
<protein>
    <submittedName>
        <fullName evidence="3">Arc family DNA-binding protein</fullName>
    </submittedName>
</protein>
<dbReference type="GO" id="GO:0003677">
    <property type="term" value="F:DNA binding"/>
    <property type="evidence" value="ECO:0007669"/>
    <property type="project" value="UniProtKB-KW"/>
</dbReference>
<dbReference type="RefSeq" id="WP_285431893.1">
    <property type="nucleotide sequence ID" value="NZ_JASJUS010000007.1"/>
</dbReference>
<sequence>MIKLNLRLPDDLYDAAKALAAADDRSLNSWLVAVVRRAVESSETPNRPDGDSATSAPLRGSGHSPQP</sequence>
<evidence type="ECO:0000313" key="3">
    <source>
        <dbReference type="EMBL" id="MDL2076748.1"/>
    </source>
</evidence>
<feature type="region of interest" description="Disordered" evidence="1">
    <location>
        <begin position="39"/>
        <end position="67"/>
    </location>
</feature>
<comment type="caution">
    <text evidence="3">The sequence shown here is derived from an EMBL/GenBank/DDBJ whole genome shotgun (WGS) entry which is preliminary data.</text>
</comment>
<keyword evidence="4" id="KW-1185">Reference proteome</keyword>
<evidence type="ECO:0000256" key="1">
    <source>
        <dbReference type="SAM" id="MobiDB-lite"/>
    </source>
</evidence>
<keyword evidence="3" id="KW-0238">DNA-binding</keyword>
<dbReference type="Pfam" id="PF03869">
    <property type="entry name" value="Arc"/>
    <property type="match status" value="1"/>
</dbReference>
<dbReference type="SUPFAM" id="SSF47598">
    <property type="entry name" value="Ribbon-helix-helix"/>
    <property type="match status" value="1"/>
</dbReference>
<accession>A0ABT7IVY6</accession>
<dbReference type="Gene3D" id="1.10.1220.10">
    <property type="entry name" value="Met repressor-like"/>
    <property type="match status" value="1"/>
</dbReference>
<feature type="domain" description="Arc-like DNA binding" evidence="2">
    <location>
        <begin position="3"/>
        <end position="38"/>
    </location>
</feature>
<dbReference type="Proteomes" id="UP001241926">
    <property type="component" value="Unassembled WGS sequence"/>
</dbReference>
<dbReference type="InterPro" id="IPR010985">
    <property type="entry name" value="Ribbon_hlx_hlx"/>
</dbReference>
<evidence type="ECO:0000313" key="4">
    <source>
        <dbReference type="Proteomes" id="UP001241926"/>
    </source>
</evidence>
<proteinExistence type="predicted"/>
<evidence type="ECO:0000259" key="2">
    <source>
        <dbReference type="Pfam" id="PF03869"/>
    </source>
</evidence>
<reference evidence="3 4" key="1">
    <citation type="submission" date="2023-05" db="EMBL/GenBank/DDBJ databases">
        <title>Streptomyces fuscus sp. nov., a brown-black pigment producing actinomyces isolated from dry sand of Sea duck farm.</title>
        <authorList>
            <person name="Xie J."/>
            <person name="Shen N."/>
        </authorList>
    </citation>
    <scope>NUCLEOTIDE SEQUENCE [LARGE SCALE GENOMIC DNA]</scope>
    <source>
        <strain evidence="3 4">GXMU-J15</strain>
    </source>
</reference>
<dbReference type="InterPro" id="IPR005569">
    <property type="entry name" value="Arc_DNA-bd_dom"/>
</dbReference>
<dbReference type="EMBL" id="JASJUS010000007">
    <property type="protein sequence ID" value="MDL2076748.1"/>
    <property type="molecule type" value="Genomic_DNA"/>
</dbReference>